<dbReference type="GO" id="GO:0003677">
    <property type="term" value="F:DNA binding"/>
    <property type="evidence" value="ECO:0007669"/>
    <property type="project" value="InterPro"/>
</dbReference>
<dbReference type="EMBL" id="JTDE01000995">
    <property type="protein sequence ID" value="KAF7259880.1"/>
    <property type="molecule type" value="Genomic_DNA"/>
</dbReference>
<sequence>MNLGDEDEEKQKQTAIERQKDMRASILAQILDQDSRARRTCCFSTKSHELVNTIALTKPEKAQMVENMLISMAQTGRVRSKLNEDQFKQILMQLSSNAPKTTTVKFDRRRAAIDSDDDY</sequence>
<evidence type="ECO:0000313" key="2">
    <source>
        <dbReference type="EMBL" id="KAF7259880.1"/>
    </source>
</evidence>
<dbReference type="GO" id="GO:0005829">
    <property type="term" value="C:cytosol"/>
    <property type="evidence" value="ECO:0007669"/>
    <property type="project" value="TreeGrafter"/>
</dbReference>
<evidence type="ECO:0000313" key="3">
    <source>
        <dbReference type="Proteomes" id="UP000822476"/>
    </source>
</evidence>
<dbReference type="PANTHER" id="PTHR10840:SF0">
    <property type="entry name" value="PROGRAMMED CELL DEATH PROTEIN 5"/>
    <property type="match status" value="1"/>
</dbReference>
<organism evidence="2 3">
    <name type="scientific">Paragonimus skrjabini miyazakii</name>
    <dbReference type="NCBI Taxonomy" id="59628"/>
    <lineage>
        <taxon>Eukaryota</taxon>
        <taxon>Metazoa</taxon>
        <taxon>Spiralia</taxon>
        <taxon>Lophotrochozoa</taxon>
        <taxon>Platyhelminthes</taxon>
        <taxon>Trematoda</taxon>
        <taxon>Digenea</taxon>
        <taxon>Plagiorchiida</taxon>
        <taxon>Troglotremata</taxon>
        <taxon>Troglotrematidae</taxon>
        <taxon>Paragonimus</taxon>
    </lineage>
</organism>
<dbReference type="PIRSF" id="PIRSF015730">
    <property type="entry name" value="TFAR19"/>
    <property type="match status" value="1"/>
</dbReference>
<comment type="caution">
    <text evidence="2">The sequence shown here is derived from an EMBL/GenBank/DDBJ whole genome shotgun (WGS) entry which is preliminary data.</text>
</comment>
<dbReference type="Proteomes" id="UP000822476">
    <property type="component" value="Unassembled WGS sequence"/>
</dbReference>
<dbReference type="OrthoDB" id="10252486at2759"/>
<dbReference type="Gene3D" id="1.10.8.140">
    <property type="entry name" value="PDCD5-like"/>
    <property type="match status" value="1"/>
</dbReference>
<dbReference type="PANTHER" id="PTHR10840">
    <property type="entry name" value="PROGRAMMED CELL DEATH PROTEIN 5"/>
    <property type="match status" value="1"/>
</dbReference>
<keyword evidence="3" id="KW-1185">Reference proteome</keyword>
<comment type="similarity">
    <text evidence="1">Belongs to the PDCD5 family.</text>
</comment>
<gene>
    <name evidence="2" type="ORF">EG68_02928</name>
</gene>
<dbReference type="InterPro" id="IPR002836">
    <property type="entry name" value="PDCD5-like"/>
</dbReference>
<dbReference type="AlphaFoldDB" id="A0A8S9Z2S6"/>
<accession>A0A8S9Z2S6</accession>
<evidence type="ECO:0008006" key="4">
    <source>
        <dbReference type="Google" id="ProtNLM"/>
    </source>
</evidence>
<dbReference type="InterPro" id="IPR036883">
    <property type="entry name" value="PDCD5-like_sf"/>
</dbReference>
<dbReference type="Pfam" id="PF01984">
    <property type="entry name" value="dsDNA_bind"/>
    <property type="match status" value="1"/>
</dbReference>
<proteinExistence type="inferred from homology"/>
<reference evidence="2" key="1">
    <citation type="submission" date="2019-07" db="EMBL/GenBank/DDBJ databases">
        <title>Annotation for the trematode Paragonimus miyazaki's.</title>
        <authorList>
            <person name="Choi Y.-J."/>
        </authorList>
    </citation>
    <scope>NUCLEOTIDE SEQUENCE</scope>
    <source>
        <strain evidence="2">Japan</strain>
    </source>
</reference>
<name>A0A8S9Z2S6_9TREM</name>
<protein>
    <recommendedName>
        <fullName evidence="4">Programmed cell death protein 5</fullName>
    </recommendedName>
</protein>
<dbReference type="SUPFAM" id="SSF46950">
    <property type="entry name" value="Double-stranded DNA-binding domain"/>
    <property type="match status" value="1"/>
</dbReference>
<dbReference type="GO" id="GO:0005634">
    <property type="term" value="C:nucleus"/>
    <property type="evidence" value="ECO:0007669"/>
    <property type="project" value="TreeGrafter"/>
</dbReference>
<evidence type="ECO:0000256" key="1">
    <source>
        <dbReference type="ARBA" id="ARBA00010490"/>
    </source>
</evidence>